<proteinExistence type="predicted"/>
<keyword evidence="2" id="KW-1185">Reference proteome</keyword>
<comment type="caution">
    <text evidence="1">The sequence shown here is derived from an EMBL/GenBank/DDBJ whole genome shotgun (WGS) entry which is preliminary data.</text>
</comment>
<evidence type="ECO:0000313" key="1">
    <source>
        <dbReference type="EMBL" id="KAH3806949.1"/>
    </source>
</evidence>
<dbReference type="AlphaFoldDB" id="A0A9D4FXB1"/>
<reference evidence="1" key="1">
    <citation type="journal article" date="2019" name="bioRxiv">
        <title>The Genome of the Zebra Mussel, Dreissena polymorpha: A Resource for Invasive Species Research.</title>
        <authorList>
            <person name="McCartney M.A."/>
            <person name="Auch B."/>
            <person name="Kono T."/>
            <person name="Mallez S."/>
            <person name="Zhang Y."/>
            <person name="Obille A."/>
            <person name="Becker A."/>
            <person name="Abrahante J.E."/>
            <person name="Garbe J."/>
            <person name="Badalamenti J.P."/>
            <person name="Herman A."/>
            <person name="Mangelson H."/>
            <person name="Liachko I."/>
            <person name="Sullivan S."/>
            <person name="Sone E.D."/>
            <person name="Koren S."/>
            <person name="Silverstein K.A.T."/>
            <person name="Beckman K.B."/>
            <person name="Gohl D.M."/>
        </authorList>
    </citation>
    <scope>NUCLEOTIDE SEQUENCE</scope>
    <source>
        <strain evidence="1">Duluth1</strain>
        <tissue evidence="1">Whole animal</tissue>
    </source>
</reference>
<dbReference type="Proteomes" id="UP000828390">
    <property type="component" value="Unassembled WGS sequence"/>
</dbReference>
<organism evidence="1 2">
    <name type="scientific">Dreissena polymorpha</name>
    <name type="common">Zebra mussel</name>
    <name type="synonym">Mytilus polymorpha</name>
    <dbReference type="NCBI Taxonomy" id="45954"/>
    <lineage>
        <taxon>Eukaryota</taxon>
        <taxon>Metazoa</taxon>
        <taxon>Spiralia</taxon>
        <taxon>Lophotrochozoa</taxon>
        <taxon>Mollusca</taxon>
        <taxon>Bivalvia</taxon>
        <taxon>Autobranchia</taxon>
        <taxon>Heteroconchia</taxon>
        <taxon>Euheterodonta</taxon>
        <taxon>Imparidentia</taxon>
        <taxon>Neoheterodontei</taxon>
        <taxon>Myida</taxon>
        <taxon>Dreissenoidea</taxon>
        <taxon>Dreissenidae</taxon>
        <taxon>Dreissena</taxon>
    </lineage>
</organism>
<evidence type="ECO:0000313" key="2">
    <source>
        <dbReference type="Proteomes" id="UP000828390"/>
    </source>
</evidence>
<protein>
    <submittedName>
        <fullName evidence="1">Uncharacterized protein</fullName>
    </submittedName>
</protein>
<reference evidence="1" key="2">
    <citation type="submission" date="2020-11" db="EMBL/GenBank/DDBJ databases">
        <authorList>
            <person name="McCartney M.A."/>
            <person name="Auch B."/>
            <person name="Kono T."/>
            <person name="Mallez S."/>
            <person name="Becker A."/>
            <person name="Gohl D.M."/>
            <person name="Silverstein K.A.T."/>
            <person name="Koren S."/>
            <person name="Bechman K.B."/>
            <person name="Herman A."/>
            <person name="Abrahante J.E."/>
            <person name="Garbe J."/>
        </authorList>
    </citation>
    <scope>NUCLEOTIDE SEQUENCE</scope>
    <source>
        <strain evidence="1">Duluth1</strain>
        <tissue evidence="1">Whole animal</tissue>
    </source>
</reference>
<accession>A0A9D4FXB1</accession>
<sequence length="60" mass="6833">MCVALVIFVRDCGFPWRVLPRTSTVIFTSKPVTNVMFNVTFSESESWTLGPEEVCYPCLK</sequence>
<name>A0A9D4FXB1_DREPO</name>
<dbReference type="EMBL" id="JAIWYP010000006">
    <property type="protein sequence ID" value="KAH3806949.1"/>
    <property type="molecule type" value="Genomic_DNA"/>
</dbReference>
<gene>
    <name evidence="1" type="ORF">DPMN_135279</name>
</gene>